<evidence type="ECO:0000256" key="2">
    <source>
        <dbReference type="ARBA" id="ARBA00022670"/>
    </source>
</evidence>
<dbReference type="PANTHER" id="PTHR47966">
    <property type="entry name" value="BETA-SITE APP-CLEAVING ENZYME, ISOFORM A-RELATED"/>
    <property type="match status" value="1"/>
</dbReference>
<evidence type="ECO:0000256" key="4">
    <source>
        <dbReference type="SAM" id="Phobius"/>
    </source>
</evidence>
<dbReference type="InterPro" id="IPR033121">
    <property type="entry name" value="PEPTIDASE_A1"/>
</dbReference>
<keyword evidence="2" id="KW-0645">Protease</keyword>
<dbReference type="HOGENOM" id="CLU_851036_0_0_1"/>
<comment type="similarity">
    <text evidence="1">Belongs to the peptidase A1 family.</text>
</comment>
<reference evidence="6" key="2">
    <citation type="submission" date="2011-02" db="EMBL/GenBank/DDBJ databases">
        <authorList>
            <person name="MacLean D."/>
        </authorList>
    </citation>
    <scope>NUCLEOTIDE SEQUENCE</scope>
</reference>
<dbReference type="GO" id="GO:0004190">
    <property type="term" value="F:aspartic-type endopeptidase activity"/>
    <property type="evidence" value="ECO:0007669"/>
    <property type="project" value="UniProtKB-KW"/>
</dbReference>
<sequence length="327" mass="36872">MSTHSRYTTLIIAHLYICIDPMINLLITTVLLASSLSKGSDVIIKLRKVQSFDRLIMSFDTQYVGDFLIDDTSRTLTIATPSTIHFCILYSSVDYDHGILFAGNAGLCIIASYPKGPHGIAVQEKVSHGTLHLGHFRESRKGVVFTSQKTTCRDLYVNITSHRDAGMMYLPVEVGSQGEWMLHMDGYSVGPEIHVVRSYKAIFKVSTRWITGPMKAVKHIASMIGAEQIDESGYFRVKCSASLPAVAFRLGERSMQFHDIDYGHHTILRTGNNCVLPIRFKIVWDLNLWELGTAFMHGRNTSFWPLSDEGKYEIGLTRNFHESMKEE</sequence>
<dbReference type="Pfam" id="PF00026">
    <property type="entry name" value="Asp"/>
    <property type="match status" value="1"/>
</dbReference>
<keyword evidence="4" id="KW-1133">Transmembrane helix</keyword>
<keyword evidence="3" id="KW-0378">Hydrolase</keyword>
<feature type="domain" description="Peptidase A1" evidence="5">
    <location>
        <begin position="169"/>
        <end position="301"/>
    </location>
</feature>
<gene>
    <name evidence="6" type="primary">AlNc14C86G5510</name>
    <name evidence="6" type="ORF">ALNC14_062530</name>
</gene>
<feature type="transmembrane region" description="Helical" evidence="4">
    <location>
        <begin position="12"/>
        <end position="33"/>
    </location>
</feature>
<dbReference type="InterPro" id="IPR001461">
    <property type="entry name" value="Aspartic_peptidase_A1"/>
</dbReference>
<proteinExistence type="inferred from homology"/>
<keyword evidence="4" id="KW-0812">Transmembrane</keyword>
<dbReference type="EMBL" id="FR824131">
    <property type="protein sequence ID" value="CCA20110.1"/>
    <property type="molecule type" value="Genomic_DNA"/>
</dbReference>
<evidence type="ECO:0000313" key="6">
    <source>
        <dbReference type="EMBL" id="CCA20110.1"/>
    </source>
</evidence>
<accession>F0WFX6</accession>
<evidence type="ECO:0000256" key="1">
    <source>
        <dbReference type="ARBA" id="ARBA00007447"/>
    </source>
</evidence>
<protein>
    <submittedName>
        <fullName evidence="6">AlNc14C86G5510 protein</fullName>
    </submittedName>
</protein>
<name>F0WFX6_9STRA</name>
<dbReference type="Gene3D" id="2.40.70.10">
    <property type="entry name" value="Acid Proteases"/>
    <property type="match status" value="1"/>
</dbReference>
<keyword evidence="4" id="KW-0472">Membrane</keyword>
<organism evidence="6">
    <name type="scientific">Albugo laibachii Nc14</name>
    <dbReference type="NCBI Taxonomy" id="890382"/>
    <lineage>
        <taxon>Eukaryota</taxon>
        <taxon>Sar</taxon>
        <taxon>Stramenopiles</taxon>
        <taxon>Oomycota</taxon>
        <taxon>Peronosporomycetes</taxon>
        <taxon>Albuginales</taxon>
        <taxon>Albuginaceae</taxon>
        <taxon>Albugo</taxon>
    </lineage>
</organism>
<dbReference type="PANTHER" id="PTHR47966:SF51">
    <property type="entry name" value="BETA-SITE APP-CLEAVING ENZYME, ISOFORM A-RELATED"/>
    <property type="match status" value="1"/>
</dbReference>
<dbReference type="SUPFAM" id="SSF50630">
    <property type="entry name" value="Acid proteases"/>
    <property type="match status" value="1"/>
</dbReference>
<dbReference type="InterPro" id="IPR021109">
    <property type="entry name" value="Peptidase_aspartic_dom_sf"/>
</dbReference>
<dbReference type="AlphaFoldDB" id="F0WFX6"/>
<dbReference type="GO" id="GO:0006508">
    <property type="term" value="P:proteolysis"/>
    <property type="evidence" value="ECO:0007669"/>
    <property type="project" value="UniProtKB-KW"/>
</dbReference>
<evidence type="ECO:0000259" key="5">
    <source>
        <dbReference type="Pfam" id="PF00026"/>
    </source>
</evidence>
<keyword evidence="3" id="KW-0064">Aspartyl protease</keyword>
<reference evidence="6" key="1">
    <citation type="journal article" date="2011" name="PLoS Biol.">
        <title>Gene gain and loss during evolution of obligate parasitism in the white rust pathogen of Arabidopsis thaliana.</title>
        <authorList>
            <person name="Kemen E."/>
            <person name="Gardiner A."/>
            <person name="Schultz-Larsen T."/>
            <person name="Kemen A.C."/>
            <person name="Balmuth A.L."/>
            <person name="Robert-Seilaniantz A."/>
            <person name="Bailey K."/>
            <person name="Holub E."/>
            <person name="Studholme D.J."/>
            <person name="Maclean D."/>
            <person name="Jones J.D."/>
        </authorList>
    </citation>
    <scope>NUCLEOTIDE SEQUENCE</scope>
</reference>
<evidence type="ECO:0000256" key="3">
    <source>
        <dbReference type="ARBA" id="ARBA00022750"/>
    </source>
</evidence>